<dbReference type="Proteomes" id="UP000188324">
    <property type="component" value="Chromosome"/>
</dbReference>
<dbReference type="PANTHER" id="PTHR33336:SF3">
    <property type="entry name" value="ABM DOMAIN-CONTAINING PROTEIN"/>
    <property type="match status" value="1"/>
</dbReference>
<accession>A0A1Q2CEE0</accession>
<gene>
    <name evidence="1" type="ORF">RPIT_06410</name>
</gene>
<keyword evidence="2" id="KW-1185">Reference proteome</keyword>
<dbReference type="Pfam" id="PF03992">
    <property type="entry name" value="ABM"/>
    <property type="match status" value="1"/>
</dbReference>
<dbReference type="PROSITE" id="PS51725">
    <property type="entry name" value="ABM"/>
    <property type="match status" value="1"/>
</dbReference>
<dbReference type="PANTHER" id="PTHR33336">
    <property type="entry name" value="QUINOL MONOOXYGENASE YGIN-RELATED"/>
    <property type="match status" value="1"/>
</dbReference>
<sequence length="101" mass="11493">MKTLFAEFTALPGHEERVSFLIQGLADKVRQEPGNVVFQPFTREDHPRRWFVFEQYADEAAFEAHINADYGAEFNAELAQHIVEEGSELTWLVEPSSPSPA</sequence>
<dbReference type="Gene3D" id="3.30.70.100">
    <property type="match status" value="1"/>
</dbReference>
<protein>
    <submittedName>
        <fullName evidence="1">Antibiotic biosynthesis monooxygenase</fullName>
    </submittedName>
</protein>
<dbReference type="GO" id="GO:0004497">
    <property type="term" value="F:monooxygenase activity"/>
    <property type="evidence" value="ECO:0007669"/>
    <property type="project" value="UniProtKB-KW"/>
</dbReference>
<dbReference type="AlphaFoldDB" id="A0A1Q2CEE0"/>
<evidence type="ECO:0000313" key="2">
    <source>
        <dbReference type="Proteomes" id="UP000188324"/>
    </source>
</evidence>
<dbReference type="OrthoDB" id="3695636at2"/>
<keyword evidence="1" id="KW-0560">Oxidoreductase</keyword>
<dbReference type="InterPro" id="IPR011008">
    <property type="entry name" value="Dimeric_a/b-barrel"/>
</dbReference>
<dbReference type="SUPFAM" id="SSF54909">
    <property type="entry name" value="Dimeric alpha+beta barrel"/>
    <property type="match status" value="1"/>
</dbReference>
<dbReference type="InterPro" id="IPR050744">
    <property type="entry name" value="AI-2_Isomerase_LsrG"/>
</dbReference>
<dbReference type="RefSeq" id="WP_077341645.1">
    <property type="nucleotide sequence ID" value="NZ_CP019605.1"/>
</dbReference>
<dbReference type="EMBL" id="CP019605">
    <property type="protein sequence ID" value="AQP44489.1"/>
    <property type="molecule type" value="Genomic_DNA"/>
</dbReference>
<proteinExistence type="predicted"/>
<dbReference type="KEGG" id="tfl:RPIT_06410"/>
<evidence type="ECO:0000313" key="1">
    <source>
        <dbReference type="EMBL" id="AQP44489.1"/>
    </source>
</evidence>
<organism evidence="1 2">
    <name type="scientific">Tessaracoccus flavus</name>
    <dbReference type="NCBI Taxonomy" id="1610493"/>
    <lineage>
        <taxon>Bacteria</taxon>
        <taxon>Bacillati</taxon>
        <taxon>Actinomycetota</taxon>
        <taxon>Actinomycetes</taxon>
        <taxon>Propionibacteriales</taxon>
        <taxon>Propionibacteriaceae</taxon>
        <taxon>Tessaracoccus</taxon>
    </lineage>
</organism>
<dbReference type="STRING" id="1610493.RPIT_06410"/>
<keyword evidence="1" id="KW-0503">Monooxygenase</keyword>
<reference evidence="1 2" key="1">
    <citation type="journal article" date="2016" name="Int. J. Syst. Evol. Microbiol.">
        <title>Tessaracoccus flavus sp. nov., isolated from the drainage system of a lindane-producing factory.</title>
        <authorList>
            <person name="Kumari R."/>
            <person name="Singh P."/>
            <person name="Schumann P."/>
            <person name="Lal R."/>
        </authorList>
    </citation>
    <scope>NUCLEOTIDE SEQUENCE [LARGE SCALE GENOMIC DNA]</scope>
    <source>
        <strain evidence="1 2">RP1T</strain>
    </source>
</reference>
<name>A0A1Q2CEE0_9ACTN</name>
<dbReference type="InterPro" id="IPR007138">
    <property type="entry name" value="ABM_dom"/>
</dbReference>